<name>A0A6I4RV46_FRATU</name>
<dbReference type="AlphaFoldDB" id="A0A6I4RV46"/>
<reference evidence="3 4" key="1">
    <citation type="submission" date="2019-06" db="EMBL/GenBank/DDBJ databases">
        <title>Phylogeography and genetic diversity of Francisella tularensis subsp. holarctica in France (1947-2018).</title>
        <authorList>
            <person name="Kevin M."/>
            <person name="Madani N."/>
            <person name="Maurin M."/>
        </authorList>
    </citation>
    <scope>NUCLEOTIDE SEQUENCE [LARGE SCALE GENOMIC DNA]</scope>
    <source>
        <strain evidence="3 4">ATCC 15482</strain>
    </source>
</reference>
<dbReference type="InterPro" id="IPR036282">
    <property type="entry name" value="Glutathione-S-Trfase_C_sf"/>
</dbReference>
<dbReference type="Gene3D" id="3.40.30.10">
    <property type="entry name" value="Glutaredoxin"/>
    <property type="match status" value="1"/>
</dbReference>
<gene>
    <name evidence="3" type="ORF">FNC33_04745</name>
</gene>
<dbReference type="InterPro" id="IPR036249">
    <property type="entry name" value="Thioredoxin-like_sf"/>
</dbReference>
<dbReference type="PANTHER" id="PTHR43968:SF6">
    <property type="entry name" value="GLUTATHIONE S-TRANSFERASE OMEGA"/>
    <property type="match status" value="1"/>
</dbReference>
<dbReference type="InterPro" id="IPR004046">
    <property type="entry name" value="GST_C"/>
</dbReference>
<evidence type="ECO:0000313" key="4">
    <source>
        <dbReference type="Proteomes" id="UP000469081"/>
    </source>
</evidence>
<dbReference type="EMBL" id="VJEZ01000005">
    <property type="protein sequence ID" value="MWZ39855.1"/>
    <property type="molecule type" value="Genomic_DNA"/>
</dbReference>
<feature type="domain" description="GST N-terminal" evidence="1">
    <location>
        <begin position="2"/>
        <end position="79"/>
    </location>
</feature>
<sequence>MMKVTLYTTKYCPYSLRARIALAEKKMSTDIVEAGDLEPAMIKKIAPNGVFPVLMEKDYSINNRKALLIYIDERFPAPSLLPNVVNERIKIRLSLDKIDNEWYPVLDQIRKHRSDQKMLESMFKDLKESLLAMEKAFTGSEFFISSGFTLADCYIAALIICLEAEGFIIDDEYGAIYEYKKRLFARDSVKKANIKGGAGESLLKTLRAHR</sequence>
<comment type="caution">
    <text evidence="3">The sequence shown here is derived from an EMBL/GenBank/DDBJ whole genome shotgun (WGS) entry which is preliminary data.</text>
</comment>
<dbReference type="SUPFAM" id="SSF47616">
    <property type="entry name" value="GST C-terminal domain-like"/>
    <property type="match status" value="1"/>
</dbReference>
<dbReference type="Proteomes" id="UP000469081">
    <property type="component" value="Unassembled WGS sequence"/>
</dbReference>
<dbReference type="InterPro" id="IPR004045">
    <property type="entry name" value="Glutathione_S-Trfase_N"/>
</dbReference>
<dbReference type="InterPro" id="IPR050983">
    <property type="entry name" value="GST_Omega/HSP26"/>
</dbReference>
<dbReference type="PROSITE" id="PS50405">
    <property type="entry name" value="GST_CTER"/>
    <property type="match status" value="1"/>
</dbReference>
<dbReference type="GO" id="GO:0005737">
    <property type="term" value="C:cytoplasm"/>
    <property type="evidence" value="ECO:0007669"/>
    <property type="project" value="TreeGrafter"/>
</dbReference>
<dbReference type="InterPro" id="IPR040079">
    <property type="entry name" value="Glutathione_S-Trfase"/>
</dbReference>
<dbReference type="InterPro" id="IPR010987">
    <property type="entry name" value="Glutathione-S-Trfase_C-like"/>
</dbReference>
<organism evidence="3 4">
    <name type="scientific">Francisella tularensis</name>
    <dbReference type="NCBI Taxonomy" id="263"/>
    <lineage>
        <taxon>Bacteria</taxon>
        <taxon>Pseudomonadati</taxon>
        <taxon>Pseudomonadota</taxon>
        <taxon>Gammaproteobacteria</taxon>
        <taxon>Thiotrichales</taxon>
        <taxon>Francisellaceae</taxon>
        <taxon>Francisella</taxon>
    </lineage>
</organism>
<proteinExistence type="predicted"/>
<dbReference type="SFLD" id="SFLDG00358">
    <property type="entry name" value="Main_(cytGST)"/>
    <property type="match status" value="1"/>
</dbReference>
<feature type="domain" description="GST C-terminal" evidence="2">
    <location>
        <begin position="84"/>
        <end position="210"/>
    </location>
</feature>
<accession>A0A6I4RV46</accession>
<evidence type="ECO:0000259" key="1">
    <source>
        <dbReference type="PROSITE" id="PS50404"/>
    </source>
</evidence>
<protein>
    <submittedName>
        <fullName evidence="3">Glutathione S-transferase</fullName>
    </submittedName>
</protein>
<dbReference type="GO" id="GO:0016740">
    <property type="term" value="F:transferase activity"/>
    <property type="evidence" value="ECO:0007669"/>
    <property type="project" value="UniProtKB-KW"/>
</dbReference>
<dbReference type="SFLD" id="SFLDS00019">
    <property type="entry name" value="Glutathione_Transferase_(cytos"/>
    <property type="match status" value="1"/>
</dbReference>
<evidence type="ECO:0000259" key="2">
    <source>
        <dbReference type="PROSITE" id="PS50405"/>
    </source>
</evidence>
<dbReference type="SUPFAM" id="SSF52833">
    <property type="entry name" value="Thioredoxin-like"/>
    <property type="match status" value="1"/>
</dbReference>
<dbReference type="Pfam" id="PF00043">
    <property type="entry name" value="GST_C"/>
    <property type="match status" value="1"/>
</dbReference>
<dbReference type="Gene3D" id="1.20.1050.10">
    <property type="match status" value="1"/>
</dbReference>
<evidence type="ECO:0000313" key="3">
    <source>
        <dbReference type="EMBL" id="MWZ39855.1"/>
    </source>
</evidence>
<dbReference type="PANTHER" id="PTHR43968">
    <property type="match status" value="1"/>
</dbReference>
<dbReference type="PROSITE" id="PS50404">
    <property type="entry name" value="GST_NTER"/>
    <property type="match status" value="1"/>
</dbReference>
<keyword evidence="3" id="KW-0808">Transferase</keyword>
<dbReference type="Pfam" id="PF13417">
    <property type="entry name" value="GST_N_3"/>
    <property type="match status" value="1"/>
</dbReference>